<sequence>MKRLLILAALSGFALVACTASREPESAAAAPVANQAGVEFVLTPAAMRACEAPINATVSWRVDASTGTSEVRVVTVDGDGVERLFSDGGGTGSQNTGNWVTPAIVLILRDRASGRELGRTRMQSLPCH</sequence>
<evidence type="ECO:0000313" key="3">
    <source>
        <dbReference type="Proteomes" id="UP000029385"/>
    </source>
</evidence>
<name>A0A091BDY0_9GAMM</name>
<gene>
    <name evidence="2" type="ORF">N789_13320</name>
</gene>
<dbReference type="AlphaFoldDB" id="A0A091BDY0"/>
<proteinExistence type="predicted"/>
<dbReference type="PROSITE" id="PS51257">
    <property type="entry name" value="PROKAR_LIPOPROTEIN"/>
    <property type="match status" value="1"/>
</dbReference>
<dbReference type="Proteomes" id="UP000029385">
    <property type="component" value="Unassembled WGS sequence"/>
</dbReference>
<accession>A0A091BDY0</accession>
<keyword evidence="1" id="KW-0732">Signal</keyword>
<dbReference type="STRING" id="1121015.GCA_000420545_02708"/>
<evidence type="ECO:0000313" key="2">
    <source>
        <dbReference type="EMBL" id="KFN42615.1"/>
    </source>
</evidence>
<dbReference type="EMBL" id="AVCI01000009">
    <property type="protein sequence ID" value="KFN42615.1"/>
    <property type="molecule type" value="Genomic_DNA"/>
</dbReference>
<reference evidence="2 3" key="1">
    <citation type="submission" date="2013-09" db="EMBL/GenBank/DDBJ databases">
        <title>Genome sequencing of Arenimonas oryziterrae.</title>
        <authorList>
            <person name="Chen F."/>
            <person name="Wang G."/>
        </authorList>
    </citation>
    <scope>NUCLEOTIDE SEQUENCE [LARGE SCALE GENOMIC DNA]</scope>
    <source>
        <strain evidence="2 3">YC6267</strain>
    </source>
</reference>
<protein>
    <recommendedName>
        <fullName evidence="4">Lipoprotein</fullName>
    </recommendedName>
</protein>
<feature type="signal peptide" evidence="1">
    <location>
        <begin position="1"/>
        <end position="19"/>
    </location>
</feature>
<organism evidence="2 3">
    <name type="scientific">Arenimonas oryziterrae DSM 21050 = YC6267</name>
    <dbReference type="NCBI Taxonomy" id="1121015"/>
    <lineage>
        <taxon>Bacteria</taxon>
        <taxon>Pseudomonadati</taxon>
        <taxon>Pseudomonadota</taxon>
        <taxon>Gammaproteobacteria</taxon>
        <taxon>Lysobacterales</taxon>
        <taxon>Lysobacteraceae</taxon>
        <taxon>Arenimonas</taxon>
    </lineage>
</organism>
<feature type="chain" id="PRO_5001871087" description="Lipoprotein" evidence="1">
    <location>
        <begin position="20"/>
        <end position="128"/>
    </location>
</feature>
<evidence type="ECO:0008006" key="4">
    <source>
        <dbReference type="Google" id="ProtNLM"/>
    </source>
</evidence>
<dbReference type="PATRIC" id="fig|1121015.4.peg.2136"/>
<dbReference type="RefSeq" id="WP_022970311.1">
    <property type="nucleotide sequence ID" value="NZ_ATVD01000006.1"/>
</dbReference>
<keyword evidence="3" id="KW-1185">Reference proteome</keyword>
<evidence type="ECO:0000256" key="1">
    <source>
        <dbReference type="SAM" id="SignalP"/>
    </source>
</evidence>
<comment type="caution">
    <text evidence="2">The sequence shown here is derived from an EMBL/GenBank/DDBJ whole genome shotgun (WGS) entry which is preliminary data.</text>
</comment>